<dbReference type="AlphaFoldDB" id="A0A9W6Y2E2"/>
<organism evidence="2 3">
    <name type="scientific">Phytophthora fragariaefolia</name>
    <dbReference type="NCBI Taxonomy" id="1490495"/>
    <lineage>
        <taxon>Eukaryota</taxon>
        <taxon>Sar</taxon>
        <taxon>Stramenopiles</taxon>
        <taxon>Oomycota</taxon>
        <taxon>Peronosporomycetes</taxon>
        <taxon>Peronosporales</taxon>
        <taxon>Peronosporaceae</taxon>
        <taxon>Phytophthora</taxon>
    </lineage>
</organism>
<evidence type="ECO:0000313" key="2">
    <source>
        <dbReference type="EMBL" id="GMF51541.1"/>
    </source>
</evidence>
<reference evidence="2" key="1">
    <citation type="submission" date="2023-04" db="EMBL/GenBank/DDBJ databases">
        <title>Phytophthora fragariaefolia NBRC 109709.</title>
        <authorList>
            <person name="Ichikawa N."/>
            <person name="Sato H."/>
            <person name="Tonouchi N."/>
        </authorList>
    </citation>
    <scope>NUCLEOTIDE SEQUENCE</scope>
    <source>
        <strain evidence="2">NBRC 109709</strain>
    </source>
</reference>
<gene>
    <name evidence="2" type="ORF">Pfra01_002086200</name>
</gene>
<dbReference type="EMBL" id="BSXT01002918">
    <property type="protein sequence ID" value="GMF51541.1"/>
    <property type="molecule type" value="Genomic_DNA"/>
</dbReference>
<dbReference type="Proteomes" id="UP001165121">
    <property type="component" value="Unassembled WGS sequence"/>
</dbReference>
<evidence type="ECO:0000313" key="3">
    <source>
        <dbReference type="Proteomes" id="UP001165121"/>
    </source>
</evidence>
<evidence type="ECO:0000256" key="1">
    <source>
        <dbReference type="SAM" id="MobiDB-lite"/>
    </source>
</evidence>
<feature type="compositionally biased region" description="Polar residues" evidence="1">
    <location>
        <begin position="17"/>
        <end position="45"/>
    </location>
</feature>
<comment type="caution">
    <text evidence="2">The sequence shown here is derived from an EMBL/GenBank/DDBJ whole genome shotgun (WGS) entry which is preliminary data.</text>
</comment>
<accession>A0A9W6Y2E2</accession>
<keyword evidence="3" id="KW-1185">Reference proteome</keyword>
<name>A0A9W6Y2E2_9STRA</name>
<sequence length="78" mass="8151">MSTYNFIMVGDVGVTSSMPSITDSNHGSVSPEGSISMKTPTTRSAEPSALLCTKSHPTGRAQSWMCSELDVPKAGCAQ</sequence>
<feature type="region of interest" description="Disordered" evidence="1">
    <location>
        <begin position="17"/>
        <end position="47"/>
    </location>
</feature>
<proteinExistence type="predicted"/>
<protein>
    <submittedName>
        <fullName evidence="2">Unnamed protein product</fullName>
    </submittedName>
</protein>